<proteinExistence type="inferred from homology"/>
<dbReference type="InterPro" id="IPR002410">
    <property type="entry name" value="Peptidase_S33"/>
</dbReference>
<keyword evidence="2 5" id="KW-0378">Hydrolase</keyword>
<dbReference type="PANTHER" id="PTHR43248:SF2">
    <property type="entry name" value="PROLYL AMINOPEPTIDASE"/>
    <property type="match status" value="1"/>
</dbReference>
<evidence type="ECO:0000313" key="5">
    <source>
        <dbReference type="EMBL" id="MCP3424488.1"/>
    </source>
</evidence>
<evidence type="ECO:0000256" key="2">
    <source>
        <dbReference type="ARBA" id="ARBA00022801"/>
    </source>
</evidence>
<dbReference type="Proteomes" id="UP001139502">
    <property type="component" value="Unassembled WGS sequence"/>
</dbReference>
<evidence type="ECO:0000259" key="4">
    <source>
        <dbReference type="Pfam" id="PF00561"/>
    </source>
</evidence>
<dbReference type="SUPFAM" id="SSF53474">
    <property type="entry name" value="alpha/beta-Hydrolases"/>
    <property type="match status" value="1"/>
</dbReference>
<feature type="compositionally biased region" description="Low complexity" evidence="3">
    <location>
        <begin position="1"/>
        <end position="18"/>
    </location>
</feature>
<sequence length="492" mass="53463">MTASGAARPGPRAPLGHRAGPRRRVEDLELVDHRFRVPLTHGWAYGHGEPFDAAAAPGLAREEVELFACVVTDVGPRAPLPPGERPYLLYLQGGPGMGAPRPLSSSGWIAALAPHYRIVLMDQRGTGLSTPLSAEALRRRGGPEAQAAYLEHFRADSIVADAESIRLALTAGEPERRWATLGQSFGGFCTLSYLSFAPESLLHSWITAGLAPLTVPPREVYRATFQRMAERNAEFYGWYPEDVDAAARVAAHLEREDVRLPTGERLTPHRFQMAGQLLGGTGRVHGLHYLLESAFAEGPGRLSEGFLRDVSEIVSFAGRPLYALMHEAIYCDGPGVASGWAADAVRAERPDYEAARPLMFTGEMIHPWYFEEDPALIPLAETARLLAEKDDWGRLYDRGRLALNTVPVAASAYRHDVYVDHDLALATAASVAGLSAWTSETHHHDALGQDPDAVLGALGERLVSLGALAESPIAPREEPSQKVPRPFGPGRR</sequence>
<feature type="region of interest" description="Disordered" evidence="3">
    <location>
        <begin position="469"/>
        <end position="492"/>
    </location>
</feature>
<dbReference type="AlphaFoldDB" id="A0A9X2HGM3"/>
<dbReference type="InterPro" id="IPR029058">
    <property type="entry name" value="AB_hydrolase_fold"/>
</dbReference>
<feature type="region of interest" description="Disordered" evidence="3">
    <location>
        <begin position="1"/>
        <end position="21"/>
    </location>
</feature>
<dbReference type="Gene3D" id="3.40.50.1820">
    <property type="entry name" value="alpha/beta hydrolase"/>
    <property type="match status" value="1"/>
</dbReference>
<dbReference type="RefSeq" id="WP_254164077.1">
    <property type="nucleotide sequence ID" value="NZ_JANAFB010000001.1"/>
</dbReference>
<dbReference type="GO" id="GO:0004177">
    <property type="term" value="F:aminopeptidase activity"/>
    <property type="evidence" value="ECO:0007669"/>
    <property type="project" value="UniProtKB-EC"/>
</dbReference>
<evidence type="ECO:0000256" key="1">
    <source>
        <dbReference type="ARBA" id="ARBA00010088"/>
    </source>
</evidence>
<accession>A0A9X2HGM3</accession>
<feature type="domain" description="AB hydrolase-1" evidence="4">
    <location>
        <begin position="88"/>
        <end position="255"/>
    </location>
</feature>
<dbReference type="EMBL" id="JANAFB010000001">
    <property type="protein sequence ID" value="MCP3424488.1"/>
    <property type="molecule type" value="Genomic_DNA"/>
</dbReference>
<evidence type="ECO:0000313" key="6">
    <source>
        <dbReference type="Proteomes" id="UP001139502"/>
    </source>
</evidence>
<gene>
    <name evidence="5" type="ORF">NBM05_00165</name>
</gene>
<reference evidence="5" key="1">
    <citation type="submission" date="2022-06" db="EMBL/GenBank/DDBJ databases">
        <title>Rothia sp. isolated from sandalwood seedling.</title>
        <authorList>
            <person name="Tuikhar N."/>
            <person name="Kirdat K."/>
            <person name="Thorat V."/>
            <person name="Swetha P."/>
            <person name="Padma S."/>
            <person name="Sundararaj R."/>
            <person name="Yadav A."/>
        </authorList>
    </citation>
    <scope>NUCLEOTIDE SEQUENCE</scope>
    <source>
        <strain evidence="5">AR01</strain>
    </source>
</reference>
<organism evidence="5 6">
    <name type="scientific">Rothia santali</name>
    <dbReference type="NCBI Taxonomy" id="2949643"/>
    <lineage>
        <taxon>Bacteria</taxon>
        <taxon>Bacillati</taxon>
        <taxon>Actinomycetota</taxon>
        <taxon>Actinomycetes</taxon>
        <taxon>Micrococcales</taxon>
        <taxon>Micrococcaceae</taxon>
        <taxon>Rothia</taxon>
    </lineage>
</organism>
<name>A0A9X2HGM3_9MICC</name>
<dbReference type="GO" id="GO:0006508">
    <property type="term" value="P:proteolysis"/>
    <property type="evidence" value="ECO:0007669"/>
    <property type="project" value="InterPro"/>
</dbReference>
<evidence type="ECO:0000256" key="3">
    <source>
        <dbReference type="SAM" id="MobiDB-lite"/>
    </source>
</evidence>
<dbReference type="Pfam" id="PF00561">
    <property type="entry name" value="Abhydrolase_1"/>
    <property type="match status" value="1"/>
</dbReference>
<comment type="similarity">
    <text evidence="1">Belongs to the peptidase S33 family.</text>
</comment>
<keyword evidence="6" id="KW-1185">Reference proteome</keyword>
<dbReference type="InterPro" id="IPR000073">
    <property type="entry name" value="AB_hydrolase_1"/>
</dbReference>
<dbReference type="PANTHER" id="PTHR43248">
    <property type="entry name" value="2-SUCCINYL-6-HYDROXY-2,4-CYCLOHEXADIENE-1-CARBOXYLATE SYNTHASE"/>
    <property type="match status" value="1"/>
</dbReference>
<protein>
    <submittedName>
        <fullName evidence="5">Alpha/beta hydrolase</fullName>
    </submittedName>
</protein>
<comment type="caution">
    <text evidence="5">The sequence shown here is derived from an EMBL/GenBank/DDBJ whole genome shotgun (WGS) entry which is preliminary data.</text>
</comment>
<dbReference type="InterPro" id="IPR051601">
    <property type="entry name" value="Serine_prot/Carboxylest_S33"/>
</dbReference>
<dbReference type="PRINTS" id="PR00793">
    <property type="entry name" value="PROAMNOPTASE"/>
</dbReference>